<protein>
    <submittedName>
        <fullName evidence="1">Predicted protein</fullName>
    </submittedName>
</protein>
<dbReference type="OrthoDB" id="497223at2759"/>
<name>C1MXH0_MICPC</name>
<dbReference type="Proteomes" id="UP000001876">
    <property type="component" value="Unassembled WGS sequence"/>
</dbReference>
<dbReference type="EMBL" id="GG663742">
    <property type="protein sequence ID" value="EEH55461.1"/>
    <property type="molecule type" value="Genomic_DNA"/>
</dbReference>
<dbReference type="GeneID" id="9685832"/>
<gene>
    <name evidence="1" type="ORF">MICPUCDRAFT_60156</name>
</gene>
<reference evidence="1 2" key="1">
    <citation type="journal article" date="2009" name="Science">
        <title>Green evolution and dynamic adaptations revealed by genomes of the marine picoeukaryotes Micromonas.</title>
        <authorList>
            <person name="Worden A.Z."/>
            <person name="Lee J.H."/>
            <person name="Mock T."/>
            <person name="Rouze P."/>
            <person name="Simmons M.P."/>
            <person name="Aerts A.L."/>
            <person name="Allen A.E."/>
            <person name="Cuvelier M.L."/>
            <person name="Derelle E."/>
            <person name="Everett M.V."/>
            <person name="Foulon E."/>
            <person name="Grimwood J."/>
            <person name="Gundlach H."/>
            <person name="Henrissat B."/>
            <person name="Napoli C."/>
            <person name="McDonald S.M."/>
            <person name="Parker M.S."/>
            <person name="Rombauts S."/>
            <person name="Salamov A."/>
            <person name="Von Dassow P."/>
            <person name="Badger J.H."/>
            <person name="Coutinho P.M."/>
            <person name="Demir E."/>
            <person name="Dubchak I."/>
            <person name="Gentemann C."/>
            <person name="Eikrem W."/>
            <person name="Gready J.E."/>
            <person name="John U."/>
            <person name="Lanier W."/>
            <person name="Lindquist E.A."/>
            <person name="Lucas S."/>
            <person name="Mayer K.F."/>
            <person name="Moreau H."/>
            <person name="Not F."/>
            <person name="Otillar R."/>
            <person name="Panaud O."/>
            <person name="Pangilinan J."/>
            <person name="Paulsen I."/>
            <person name="Piegu B."/>
            <person name="Poliakov A."/>
            <person name="Robbens S."/>
            <person name="Schmutz J."/>
            <person name="Toulza E."/>
            <person name="Wyss T."/>
            <person name="Zelensky A."/>
            <person name="Zhou K."/>
            <person name="Armbrust E.V."/>
            <person name="Bhattacharya D."/>
            <person name="Goodenough U.W."/>
            <person name="Van de Peer Y."/>
            <person name="Grigoriev I.V."/>
        </authorList>
    </citation>
    <scope>NUCLEOTIDE SEQUENCE [LARGE SCALE GENOMIC DNA]</scope>
    <source>
        <strain evidence="1 2">CCMP1545</strain>
    </source>
</reference>
<dbReference type="KEGG" id="mpp:MICPUCDRAFT_60156"/>
<keyword evidence="2" id="KW-1185">Reference proteome</keyword>
<evidence type="ECO:0000313" key="2">
    <source>
        <dbReference type="Proteomes" id="UP000001876"/>
    </source>
</evidence>
<dbReference type="RefSeq" id="XP_003060692.1">
    <property type="nucleotide sequence ID" value="XM_003060646.1"/>
</dbReference>
<accession>C1MXH0</accession>
<organism evidence="2">
    <name type="scientific">Micromonas pusilla (strain CCMP1545)</name>
    <name type="common">Picoplanktonic green alga</name>
    <dbReference type="NCBI Taxonomy" id="564608"/>
    <lineage>
        <taxon>Eukaryota</taxon>
        <taxon>Viridiplantae</taxon>
        <taxon>Chlorophyta</taxon>
        <taxon>Mamiellophyceae</taxon>
        <taxon>Mamiellales</taxon>
        <taxon>Mamiellaceae</taxon>
        <taxon>Micromonas</taxon>
    </lineage>
</organism>
<dbReference type="OMA" id="WEWFNNA"/>
<proteinExistence type="predicted"/>
<dbReference type="AlphaFoldDB" id="C1MXH0"/>
<sequence length="85" mass="8995">MFATSTLVGTPVVAAPARAARPARSTRVVAAAAKKAPPKKKAAGKKGEFDFWEWFNNAACRDSGVIGAGYEDALKNGQFKGKKKK</sequence>
<evidence type="ECO:0000313" key="1">
    <source>
        <dbReference type="EMBL" id="EEH55461.1"/>
    </source>
</evidence>